<reference evidence="1" key="2">
    <citation type="journal article" date="2022" name="New Phytol.">
        <title>Evolutionary transition to the ectomycorrhizal habit in the genomes of a hyperdiverse lineage of mushroom-forming fungi.</title>
        <authorList>
            <person name="Looney B."/>
            <person name="Miyauchi S."/>
            <person name="Morin E."/>
            <person name="Drula E."/>
            <person name="Courty P.E."/>
            <person name="Kohler A."/>
            <person name="Kuo A."/>
            <person name="LaButti K."/>
            <person name="Pangilinan J."/>
            <person name="Lipzen A."/>
            <person name="Riley R."/>
            <person name="Andreopoulos W."/>
            <person name="He G."/>
            <person name="Johnson J."/>
            <person name="Nolan M."/>
            <person name="Tritt A."/>
            <person name="Barry K.W."/>
            <person name="Grigoriev I.V."/>
            <person name="Nagy L.G."/>
            <person name="Hibbett D."/>
            <person name="Henrissat B."/>
            <person name="Matheny P.B."/>
            <person name="Labbe J."/>
            <person name="Martin F.M."/>
        </authorList>
    </citation>
    <scope>NUCLEOTIDE SEQUENCE</scope>
    <source>
        <strain evidence="1">FP105234-sp</strain>
    </source>
</reference>
<comment type="caution">
    <text evidence="1">The sequence shown here is derived from an EMBL/GenBank/DDBJ whole genome shotgun (WGS) entry which is preliminary data.</text>
</comment>
<dbReference type="EMBL" id="MU275966">
    <property type="protein sequence ID" value="KAI0044962.1"/>
    <property type="molecule type" value="Genomic_DNA"/>
</dbReference>
<sequence length="183" mass="20309">MAYRSRIFSPPPPLPRAPPKEVFPEESRGPNGLQLTTIFWETNIRFHAHAHACWMVGGRFEVFECKATHVSTNSTAPPHAGYWQHIPSKGSRVGTPESTPSSSSPPRYNEPSPRGHVLTPMRGTSHASDALQASALAQAYPTSQSVPSDSYLRGRAFGAHRPERASWSWPDHAFSLRSAWRRV</sequence>
<reference evidence="1" key="1">
    <citation type="submission" date="2021-02" db="EMBL/GenBank/DDBJ databases">
        <authorList>
            <consortium name="DOE Joint Genome Institute"/>
            <person name="Ahrendt S."/>
            <person name="Looney B.P."/>
            <person name="Miyauchi S."/>
            <person name="Morin E."/>
            <person name="Drula E."/>
            <person name="Courty P.E."/>
            <person name="Chicoki N."/>
            <person name="Fauchery L."/>
            <person name="Kohler A."/>
            <person name="Kuo A."/>
            <person name="Labutti K."/>
            <person name="Pangilinan J."/>
            <person name="Lipzen A."/>
            <person name="Riley R."/>
            <person name="Andreopoulos W."/>
            <person name="He G."/>
            <person name="Johnson J."/>
            <person name="Barry K.W."/>
            <person name="Grigoriev I.V."/>
            <person name="Nagy L."/>
            <person name="Hibbett D."/>
            <person name="Henrissat B."/>
            <person name="Matheny P.B."/>
            <person name="Labbe J."/>
            <person name="Martin F."/>
        </authorList>
    </citation>
    <scope>NUCLEOTIDE SEQUENCE</scope>
    <source>
        <strain evidence="1">FP105234-sp</strain>
    </source>
</reference>
<organism evidence="1 2">
    <name type="scientific">Auriscalpium vulgare</name>
    <dbReference type="NCBI Taxonomy" id="40419"/>
    <lineage>
        <taxon>Eukaryota</taxon>
        <taxon>Fungi</taxon>
        <taxon>Dikarya</taxon>
        <taxon>Basidiomycota</taxon>
        <taxon>Agaricomycotina</taxon>
        <taxon>Agaricomycetes</taxon>
        <taxon>Russulales</taxon>
        <taxon>Auriscalpiaceae</taxon>
        <taxon>Auriscalpium</taxon>
    </lineage>
</organism>
<evidence type="ECO:0000313" key="2">
    <source>
        <dbReference type="Proteomes" id="UP000814033"/>
    </source>
</evidence>
<protein>
    <submittedName>
        <fullName evidence="1">Uncharacterized protein</fullName>
    </submittedName>
</protein>
<keyword evidence="2" id="KW-1185">Reference proteome</keyword>
<dbReference type="Proteomes" id="UP000814033">
    <property type="component" value="Unassembled WGS sequence"/>
</dbReference>
<name>A0ACB8RMD1_9AGAM</name>
<evidence type="ECO:0000313" key="1">
    <source>
        <dbReference type="EMBL" id="KAI0044962.1"/>
    </source>
</evidence>
<accession>A0ACB8RMD1</accession>
<proteinExistence type="predicted"/>
<gene>
    <name evidence="1" type="ORF">FA95DRAFT_1574135</name>
</gene>